<organism evidence="3 4">
    <name type="scientific">Maritimibacter dapengensis</name>
    <dbReference type="NCBI Taxonomy" id="2836868"/>
    <lineage>
        <taxon>Bacteria</taxon>
        <taxon>Pseudomonadati</taxon>
        <taxon>Pseudomonadota</taxon>
        <taxon>Alphaproteobacteria</taxon>
        <taxon>Rhodobacterales</taxon>
        <taxon>Roseobacteraceae</taxon>
        <taxon>Maritimibacter</taxon>
    </lineage>
</organism>
<evidence type="ECO:0000256" key="2">
    <source>
        <dbReference type="SAM" id="SignalP"/>
    </source>
</evidence>
<dbReference type="RefSeq" id="WP_218391090.1">
    <property type="nucleotide sequence ID" value="NZ_JAHUZE010000001.1"/>
</dbReference>
<reference evidence="3 4" key="1">
    <citation type="submission" date="2021-05" db="EMBL/GenBank/DDBJ databases">
        <title>Culturable bacteria isolated from Daya Bay.</title>
        <authorList>
            <person name="Zheng W."/>
            <person name="Yu S."/>
            <person name="Huang Y."/>
        </authorList>
    </citation>
    <scope>NUCLEOTIDE SEQUENCE [LARGE SCALE GENOMIC DNA]</scope>
    <source>
        <strain evidence="3 4">DP4N28-5</strain>
    </source>
</reference>
<sequence>MRHSFLLPFVFLLVSAIPASAQLSVAAHCQRSCEQQNPDPDSAAYQQCLDTHCAEAFAEEANKPVEESPKPPAPPASLSSSGSWSVVGMEERAASVRSAISETTLNYDCDGRGGHYVELAGVPIDDRIIGMIFDNGSAHFPTFTKQPTGFQIKLWKNHPLIQAIKTGSAVRVFERDGSVIGDYSLANSSRAIVEAERNCGA</sequence>
<name>A0ABS6SZD8_9RHOB</name>
<keyword evidence="4" id="KW-1185">Reference proteome</keyword>
<feature type="signal peptide" evidence="2">
    <location>
        <begin position="1"/>
        <end position="21"/>
    </location>
</feature>
<accession>A0ABS6SZD8</accession>
<proteinExistence type="predicted"/>
<evidence type="ECO:0000256" key="1">
    <source>
        <dbReference type="SAM" id="MobiDB-lite"/>
    </source>
</evidence>
<feature type="compositionally biased region" description="Basic and acidic residues" evidence="1">
    <location>
        <begin position="60"/>
        <end position="69"/>
    </location>
</feature>
<evidence type="ECO:0000313" key="3">
    <source>
        <dbReference type="EMBL" id="MBV7378239.1"/>
    </source>
</evidence>
<keyword evidence="2" id="KW-0732">Signal</keyword>
<evidence type="ECO:0000313" key="4">
    <source>
        <dbReference type="Proteomes" id="UP000756530"/>
    </source>
</evidence>
<protein>
    <submittedName>
        <fullName evidence="3">Uncharacterized protein</fullName>
    </submittedName>
</protein>
<dbReference type="Proteomes" id="UP000756530">
    <property type="component" value="Unassembled WGS sequence"/>
</dbReference>
<gene>
    <name evidence="3" type="ORF">KJP28_04835</name>
</gene>
<feature type="region of interest" description="Disordered" evidence="1">
    <location>
        <begin position="60"/>
        <end position="83"/>
    </location>
</feature>
<feature type="chain" id="PRO_5047016426" evidence="2">
    <location>
        <begin position="22"/>
        <end position="201"/>
    </location>
</feature>
<comment type="caution">
    <text evidence="3">The sequence shown here is derived from an EMBL/GenBank/DDBJ whole genome shotgun (WGS) entry which is preliminary data.</text>
</comment>
<dbReference type="EMBL" id="JAHUZE010000001">
    <property type="protein sequence ID" value="MBV7378239.1"/>
    <property type="molecule type" value="Genomic_DNA"/>
</dbReference>